<dbReference type="Gene3D" id="1.10.10.10">
    <property type="entry name" value="Winged helix-like DNA-binding domain superfamily/Winged helix DNA-binding domain"/>
    <property type="match status" value="1"/>
</dbReference>
<dbReference type="EMBL" id="CP016279">
    <property type="protein sequence ID" value="ANP50677.1"/>
    <property type="molecule type" value="Genomic_DNA"/>
</dbReference>
<reference evidence="2 3" key="1">
    <citation type="submission" date="2016-06" db="EMBL/GenBank/DDBJ databases">
        <title>Complete genome sequence of Streptomyces griseochromogenes ATCC 14511, the Blasticidin S producer.</title>
        <authorList>
            <person name="Wu L."/>
        </authorList>
    </citation>
    <scope>NUCLEOTIDE SEQUENCE [LARGE SCALE GENOMIC DNA]</scope>
    <source>
        <strain evidence="2 3">ATCC 14511</strain>
    </source>
</reference>
<feature type="domain" description="HTH marR-type" evidence="1">
    <location>
        <begin position="19"/>
        <end position="70"/>
    </location>
</feature>
<evidence type="ECO:0000259" key="1">
    <source>
        <dbReference type="Pfam" id="PF12802"/>
    </source>
</evidence>
<dbReference type="Proteomes" id="UP000092659">
    <property type="component" value="Chromosome"/>
</dbReference>
<dbReference type="STRING" id="68214.AVL59_14525"/>
<dbReference type="InterPro" id="IPR036388">
    <property type="entry name" value="WH-like_DNA-bd_sf"/>
</dbReference>
<dbReference type="GO" id="GO:0003700">
    <property type="term" value="F:DNA-binding transcription factor activity"/>
    <property type="evidence" value="ECO:0007669"/>
    <property type="project" value="InterPro"/>
</dbReference>
<dbReference type="Pfam" id="PF12802">
    <property type="entry name" value="MarR_2"/>
    <property type="match status" value="1"/>
</dbReference>
<evidence type="ECO:0000313" key="2">
    <source>
        <dbReference type="EMBL" id="ANP50677.1"/>
    </source>
</evidence>
<proteinExistence type="predicted"/>
<dbReference type="InterPro" id="IPR000835">
    <property type="entry name" value="HTH_MarR-typ"/>
</dbReference>
<sequence length="120" mass="13143">MEGAALIVDQQARGWDFLTNHARVLLAAARDPTARIRDIGAACHITERTAQSIVGDLEQAGYLSREREGRRTRYILHLDGRLRHSTEAHLPVRALLELFTGGDREDLAPEGGSGPGKHAP</sequence>
<gene>
    <name evidence="2" type="ORF">AVL59_14525</name>
</gene>
<dbReference type="InterPro" id="IPR036390">
    <property type="entry name" value="WH_DNA-bd_sf"/>
</dbReference>
<organism evidence="2 3">
    <name type="scientific">Streptomyces griseochromogenes</name>
    <dbReference type="NCBI Taxonomy" id="68214"/>
    <lineage>
        <taxon>Bacteria</taxon>
        <taxon>Bacillati</taxon>
        <taxon>Actinomycetota</taxon>
        <taxon>Actinomycetes</taxon>
        <taxon>Kitasatosporales</taxon>
        <taxon>Streptomycetaceae</taxon>
        <taxon>Streptomyces</taxon>
    </lineage>
</organism>
<dbReference type="AlphaFoldDB" id="A0A1B1AVW1"/>
<evidence type="ECO:0000313" key="3">
    <source>
        <dbReference type="Proteomes" id="UP000092659"/>
    </source>
</evidence>
<name>A0A1B1AVW1_9ACTN</name>
<dbReference type="SUPFAM" id="SSF46785">
    <property type="entry name" value="Winged helix' DNA-binding domain"/>
    <property type="match status" value="1"/>
</dbReference>
<protein>
    <recommendedName>
        <fullName evidence="1">HTH marR-type domain-containing protein</fullName>
    </recommendedName>
</protein>
<dbReference type="KEGG" id="sgs:AVL59_14525"/>
<dbReference type="OrthoDB" id="371140at2"/>
<accession>A0A1B1AVW1</accession>